<dbReference type="Gene3D" id="1.10.357.10">
    <property type="entry name" value="Tetracycline Repressor, domain 2"/>
    <property type="match status" value="1"/>
</dbReference>
<dbReference type="PANTHER" id="PTHR30055:SF234">
    <property type="entry name" value="HTH-TYPE TRANSCRIPTIONAL REGULATOR BETI"/>
    <property type="match status" value="1"/>
</dbReference>
<keyword evidence="2 4" id="KW-0238">DNA-binding</keyword>
<dbReference type="RefSeq" id="WP_398284137.1">
    <property type="nucleotide sequence ID" value="NZ_JBITLV010000008.1"/>
</dbReference>
<keyword evidence="7" id="KW-1185">Reference proteome</keyword>
<accession>A0ABW8ATW9</accession>
<evidence type="ECO:0000256" key="2">
    <source>
        <dbReference type="ARBA" id="ARBA00023125"/>
    </source>
</evidence>
<feature type="domain" description="HTH tetR-type" evidence="5">
    <location>
        <begin position="15"/>
        <end position="75"/>
    </location>
</feature>
<evidence type="ECO:0000259" key="5">
    <source>
        <dbReference type="PROSITE" id="PS50977"/>
    </source>
</evidence>
<dbReference type="Pfam" id="PF00440">
    <property type="entry name" value="TetR_N"/>
    <property type="match status" value="1"/>
</dbReference>
<proteinExistence type="predicted"/>
<dbReference type="PANTHER" id="PTHR30055">
    <property type="entry name" value="HTH-TYPE TRANSCRIPTIONAL REGULATOR RUTR"/>
    <property type="match status" value="1"/>
</dbReference>
<dbReference type="InterPro" id="IPR009057">
    <property type="entry name" value="Homeodomain-like_sf"/>
</dbReference>
<organism evidence="6 7">
    <name type="scientific">Spongisporangium articulatum</name>
    <dbReference type="NCBI Taxonomy" id="3362603"/>
    <lineage>
        <taxon>Bacteria</taxon>
        <taxon>Bacillati</taxon>
        <taxon>Actinomycetota</taxon>
        <taxon>Actinomycetes</taxon>
        <taxon>Kineosporiales</taxon>
        <taxon>Kineosporiaceae</taxon>
        <taxon>Spongisporangium</taxon>
    </lineage>
</organism>
<gene>
    <name evidence="6" type="ORF">ACIB24_20905</name>
</gene>
<evidence type="ECO:0000313" key="7">
    <source>
        <dbReference type="Proteomes" id="UP001612915"/>
    </source>
</evidence>
<evidence type="ECO:0000313" key="6">
    <source>
        <dbReference type="EMBL" id="MFI7589533.1"/>
    </source>
</evidence>
<dbReference type="InterPro" id="IPR001647">
    <property type="entry name" value="HTH_TetR"/>
</dbReference>
<dbReference type="PROSITE" id="PS50977">
    <property type="entry name" value="HTH_TETR_2"/>
    <property type="match status" value="1"/>
</dbReference>
<dbReference type="Gene3D" id="1.10.10.60">
    <property type="entry name" value="Homeodomain-like"/>
    <property type="match status" value="1"/>
</dbReference>
<dbReference type="Proteomes" id="UP001612915">
    <property type="component" value="Unassembled WGS sequence"/>
</dbReference>
<dbReference type="SUPFAM" id="SSF48498">
    <property type="entry name" value="Tetracyclin repressor-like, C-terminal domain"/>
    <property type="match status" value="1"/>
</dbReference>
<dbReference type="PRINTS" id="PR00455">
    <property type="entry name" value="HTHTETR"/>
</dbReference>
<keyword evidence="3" id="KW-0804">Transcription</keyword>
<feature type="DNA-binding region" description="H-T-H motif" evidence="4">
    <location>
        <begin position="38"/>
        <end position="57"/>
    </location>
</feature>
<dbReference type="EMBL" id="JBITLV010000008">
    <property type="protein sequence ID" value="MFI7589533.1"/>
    <property type="molecule type" value="Genomic_DNA"/>
</dbReference>
<evidence type="ECO:0000256" key="1">
    <source>
        <dbReference type="ARBA" id="ARBA00023015"/>
    </source>
</evidence>
<evidence type="ECO:0000256" key="4">
    <source>
        <dbReference type="PROSITE-ProRule" id="PRU00335"/>
    </source>
</evidence>
<dbReference type="InterPro" id="IPR036271">
    <property type="entry name" value="Tet_transcr_reg_TetR-rel_C_sf"/>
</dbReference>
<dbReference type="InterPro" id="IPR050109">
    <property type="entry name" value="HTH-type_TetR-like_transc_reg"/>
</dbReference>
<reference evidence="6 7" key="1">
    <citation type="submission" date="2024-10" db="EMBL/GenBank/DDBJ databases">
        <title>The Natural Products Discovery Center: Release of the First 8490 Sequenced Strains for Exploring Actinobacteria Biosynthetic Diversity.</title>
        <authorList>
            <person name="Kalkreuter E."/>
            <person name="Kautsar S.A."/>
            <person name="Yang D."/>
            <person name="Bader C.D."/>
            <person name="Teijaro C.N."/>
            <person name="Fluegel L."/>
            <person name="Davis C.M."/>
            <person name="Simpson J.R."/>
            <person name="Lauterbach L."/>
            <person name="Steele A.D."/>
            <person name="Gui C."/>
            <person name="Meng S."/>
            <person name="Li G."/>
            <person name="Viehrig K."/>
            <person name="Ye F."/>
            <person name="Su P."/>
            <person name="Kiefer A.F."/>
            <person name="Nichols A."/>
            <person name="Cepeda A.J."/>
            <person name="Yan W."/>
            <person name="Fan B."/>
            <person name="Jiang Y."/>
            <person name="Adhikari A."/>
            <person name="Zheng C.-J."/>
            <person name="Schuster L."/>
            <person name="Cowan T.M."/>
            <person name="Smanski M.J."/>
            <person name="Chevrette M.G."/>
            <person name="De Carvalho L.P.S."/>
            <person name="Shen B."/>
        </authorList>
    </citation>
    <scope>NUCLEOTIDE SEQUENCE [LARGE SCALE GENOMIC DNA]</scope>
    <source>
        <strain evidence="6 7">NPDC049639</strain>
    </source>
</reference>
<keyword evidence="1" id="KW-0805">Transcription regulation</keyword>
<name>A0ABW8ATW9_9ACTN</name>
<evidence type="ECO:0000256" key="3">
    <source>
        <dbReference type="ARBA" id="ARBA00023163"/>
    </source>
</evidence>
<sequence length="212" mass="23148">MSDEQAAPRKRLSAERRREQLADAAVAVIAEAGYSGATADAIAQRAGTSKGLLWHYFSDRDDLLEFTARRTLALLRDRVATDIDLTQAAPEVIPAAVRRAVALRTTHRDELASLREIVVHLRHADGSLRLGLDDFEETYAGQEALFRRGQVEGHFDPHLDPRLMAVVYQGAVDAVLTYLDAHPAVDAERYAEHAAAVLLRGFCGPGASAPVK</sequence>
<comment type="caution">
    <text evidence="6">The sequence shown here is derived from an EMBL/GenBank/DDBJ whole genome shotgun (WGS) entry which is preliminary data.</text>
</comment>
<dbReference type="SUPFAM" id="SSF46689">
    <property type="entry name" value="Homeodomain-like"/>
    <property type="match status" value="1"/>
</dbReference>
<protein>
    <submittedName>
        <fullName evidence="6">TetR/AcrR family transcriptional regulator</fullName>
    </submittedName>
</protein>